<sequence>MRFSIGSNSNSWTKLVAIPPLVNSPPVRSLTNFPNPHYALRIARDRRPNPLAILSAVAAPIEVEDVVSNILYNTPAKPSTTPDRHIFTLLVANETGVLSRISGVIAARGFNIDSIVVCKTEVAALSRMTIVLKGQAGEILQAKRQLEDLVPVWAVLDYSGTPIVERELCLLKVRAVPPETEHEHEHKGGVSAMMEAGLHRQTLIELAKVFGAKVEDISHDALVLEITAKPDK</sequence>
<evidence type="ECO:0000256" key="3">
    <source>
        <dbReference type="ARBA" id="ARBA00006341"/>
    </source>
</evidence>
<dbReference type="GO" id="GO:1990610">
    <property type="term" value="F:acetolactate synthase regulator activity"/>
    <property type="evidence" value="ECO:0007669"/>
    <property type="project" value="InterPro"/>
</dbReference>
<dbReference type="FunFam" id="3.30.70.260:FF:000001">
    <property type="entry name" value="Acetolactate synthase, small subunit"/>
    <property type="match status" value="1"/>
</dbReference>
<accession>A0AAD5SSA4</accession>
<keyword evidence="8" id="KW-1185">Reference proteome</keyword>
<dbReference type="GO" id="GO:0005948">
    <property type="term" value="C:acetolactate synthase complex"/>
    <property type="evidence" value="ECO:0007669"/>
    <property type="project" value="TreeGrafter"/>
</dbReference>
<keyword evidence="4" id="KW-0028">Amino-acid biosynthesis</keyword>
<dbReference type="CDD" id="cd04878">
    <property type="entry name" value="ACT_AHAS"/>
    <property type="match status" value="1"/>
</dbReference>
<evidence type="ECO:0000259" key="6">
    <source>
        <dbReference type="PROSITE" id="PS51671"/>
    </source>
</evidence>
<protein>
    <recommendedName>
        <fullName evidence="6">ACT domain-containing protein</fullName>
    </recommendedName>
</protein>
<dbReference type="EMBL" id="JADGJH010006125">
    <property type="protein sequence ID" value="KAJ3078101.1"/>
    <property type="molecule type" value="Genomic_DNA"/>
</dbReference>
<dbReference type="GO" id="GO:0008652">
    <property type="term" value="P:amino acid biosynthetic process"/>
    <property type="evidence" value="ECO:0007669"/>
    <property type="project" value="UniProtKB-KW"/>
</dbReference>
<dbReference type="InterPro" id="IPR053050">
    <property type="entry name" value="ALS_regulatory_subunit"/>
</dbReference>
<dbReference type="InterPro" id="IPR045865">
    <property type="entry name" value="ACT-like_dom_sf"/>
</dbReference>
<dbReference type="AlphaFoldDB" id="A0AAD5SSA4"/>
<dbReference type="Pfam" id="PF22629">
    <property type="entry name" value="ACT_AHAS_ss"/>
    <property type="match status" value="1"/>
</dbReference>
<keyword evidence="5" id="KW-0100">Branched-chain amino acid biosynthesis</keyword>
<feature type="non-terminal residue" evidence="7">
    <location>
        <position position="232"/>
    </location>
</feature>
<evidence type="ECO:0000256" key="1">
    <source>
        <dbReference type="ARBA" id="ARBA00004974"/>
    </source>
</evidence>
<dbReference type="InterPro" id="IPR039557">
    <property type="entry name" value="AHAS_ACT"/>
</dbReference>
<dbReference type="InterPro" id="IPR027271">
    <property type="entry name" value="Acetolactate_synth/TF_NikR_C"/>
</dbReference>
<dbReference type="InterPro" id="IPR054480">
    <property type="entry name" value="AHAS_small-like_ACT"/>
</dbReference>
<dbReference type="InterPro" id="IPR004789">
    <property type="entry name" value="Acetalactate_synth_ssu"/>
</dbReference>
<dbReference type="Gene3D" id="3.30.70.260">
    <property type="match status" value="1"/>
</dbReference>
<dbReference type="Gene3D" id="3.30.70.1150">
    <property type="entry name" value="ACT-like. Chain A, domain 2"/>
    <property type="match status" value="1"/>
</dbReference>
<proteinExistence type="inferred from homology"/>
<dbReference type="PANTHER" id="PTHR31242:SF2">
    <property type="entry name" value="ACETOLACTATE SYNTHASE SMALL SUBUNIT, MITOCHONDRIAL"/>
    <property type="match status" value="1"/>
</dbReference>
<dbReference type="GO" id="GO:0042645">
    <property type="term" value="C:mitochondrial nucleoid"/>
    <property type="evidence" value="ECO:0007669"/>
    <property type="project" value="TreeGrafter"/>
</dbReference>
<reference evidence="7" key="1">
    <citation type="submission" date="2020-05" db="EMBL/GenBank/DDBJ databases">
        <title>Phylogenomic resolution of chytrid fungi.</title>
        <authorList>
            <person name="Stajich J.E."/>
            <person name="Amses K."/>
            <person name="Simmons R."/>
            <person name="Seto K."/>
            <person name="Myers J."/>
            <person name="Bonds A."/>
            <person name="Quandt C.A."/>
            <person name="Barry K."/>
            <person name="Liu P."/>
            <person name="Grigoriev I."/>
            <person name="Longcore J.E."/>
            <person name="James T.Y."/>
        </authorList>
    </citation>
    <scope>NUCLEOTIDE SEQUENCE</scope>
    <source>
        <strain evidence="7">JEL0513</strain>
    </source>
</reference>
<dbReference type="SUPFAM" id="SSF55021">
    <property type="entry name" value="ACT-like"/>
    <property type="match status" value="2"/>
</dbReference>
<dbReference type="InterPro" id="IPR002912">
    <property type="entry name" value="ACT_dom"/>
</dbReference>
<evidence type="ECO:0000313" key="8">
    <source>
        <dbReference type="Proteomes" id="UP001211907"/>
    </source>
</evidence>
<dbReference type="Proteomes" id="UP001211907">
    <property type="component" value="Unassembled WGS sequence"/>
</dbReference>
<feature type="domain" description="ACT" evidence="6">
    <location>
        <begin position="86"/>
        <end position="163"/>
    </location>
</feature>
<evidence type="ECO:0000313" key="7">
    <source>
        <dbReference type="EMBL" id="KAJ3078101.1"/>
    </source>
</evidence>
<dbReference type="PROSITE" id="PS51671">
    <property type="entry name" value="ACT"/>
    <property type="match status" value="1"/>
</dbReference>
<name>A0AAD5SSA4_9FUNG</name>
<evidence type="ECO:0000256" key="2">
    <source>
        <dbReference type="ARBA" id="ARBA00005025"/>
    </source>
</evidence>
<dbReference type="GO" id="GO:0009082">
    <property type="term" value="P:branched-chain amino acid biosynthetic process"/>
    <property type="evidence" value="ECO:0007669"/>
    <property type="project" value="UniProtKB-KW"/>
</dbReference>
<comment type="caution">
    <text evidence="7">The sequence shown here is derived from an EMBL/GenBank/DDBJ whole genome shotgun (WGS) entry which is preliminary data.</text>
</comment>
<dbReference type="PANTHER" id="PTHR31242">
    <property type="entry name" value="ACETOLACTATE SYNTHASE SMALL SUBUNIT, MITOCHONDRIAL"/>
    <property type="match status" value="1"/>
</dbReference>
<evidence type="ECO:0000256" key="4">
    <source>
        <dbReference type="ARBA" id="ARBA00022605"/>
    </source>
</evidence>
<evidence type="ECO:0000256" key="5">
    <source>
        <dbReference type="ARBA" id="ARBA00023304"/>
    </source>
</evidence>
<organism evidence="7 8">
    <name type="scientific">Physocladia obscura</name>
    <dbReference type="NCBI Taxonomy" id="109957"/>
    <lineage>
        <taxon>Eukaryota</taxon>
        <taxon>Fungi</taxon>
        <taxon>Fungi incertae sedis</taxon>
        <taxon>Chytridiomycota</taxon>
        <taxon>Chytridiomycota incertae sedis</taxon>
        <taxon>Chytridiomycetes</taxon>
        <taxon>Chytridiales</taxon>
        <taxon>Chytriomycetaceae</taxon>
        <taxon>Physocladia</taxon>
    </lineage>
</organism>
<comment type="pathway">
    <text evidence="2">Amino-acid biosynthesis; L-valine biosynthesis; L-valine from pyruvate: step 1/4.</text>
</comment>
<comment type="pathway">
    <text evidence="1">Amino-acid biosynthesis; L-isoleucine biosynthesis; L-isoleucine from 2-oxobutanoate: step 1/4.</text>
</comment>
<dbReference type="NCBIfam" id="TIGR00119">
    <property type="entry name" value="acolac_sm"/>
    <property type="match status" value="1"/>
</dbReference>
<gene>
    <name evidence="7" type="ORF">HK100_010831</name>
</gene>
<comment type="similarity">
    <text evidence="3">Belongs to the acetolactate synthase small subunit family.</text>
</comment>